<comment type="similarity">
    <text evidence="1 5">Belongs to the 5-formyltetrahydrofolate cyclo-ligase family.</text>
</comment>
<dbReference type="OrthoDB" id="9801938at2"/>
<evidence type="ECO:0000256" key="4">
    <source>
        <dbReference type="PIRSR" id="PIRSR006806-1"/>
    </source>
</evidence>
<dbReference type="AlphaFoldDB" id="A0A1N7JHG4"/>
<dbReference type="RefSeq" id="WP_076385005.1">
    <property type="nucleotide sequence ID" value="NZ_FTOI01000002.1"/>
</dbReference>
<feature type="binding site" evidence="4">
    <location>
        <begin position="3"/>
        <end position="7"/>
    </location>
    <ligand>
        <name>ATP</name>
        <dbReference type="ChEBI" id="CHEBI:30616"/>
    </ligand>
</feature>
<organism evidence="6 7">
    <name type="scientific">Kaistella chaponensis</name>
    <dbReference type="NCBI Taxonomy" id="713588"/>
    <lineage>
        <taxon>Bacteria</taxon>
        <taxon>Pseudomonadati</taxon>
        <taxon>Bacteroidota</taxon>
        <taxon>Flavobacteriia</taxon>
        <taxon>Flavobacteriales</taxon>
        <taxon>Weeksellaceae</taxon>
        <taxon>Chryseobacterium group</taxon>
        <taxon>Kaistella</taxon>
    </lineage>
</organism>
<name>A0A1N7JHG4_9FLAO</name>
<keyword evidence="5" id="KW-0479">Metal-binding</keyword>
<keyword evidence="5" id="KW-0460">Magnesium</keyword>
<evidence type="ECO:0000256" key="5">
    <source>
        <dbReference type="RuleBase" id="RU361279"/>
    </source>
</evidence>
<feature type="binding site" evidence="4">
    <location>
        <begin position="131"/>
        <end position="139"/>
    </location>
    <ligand>
        <name>ATP</name>
        <dbReference type="ChEBI" id="CHEBI:30616"/>
    </ligand>
</feature>
<keyword evidence="3 4" id="KW-0067">ATP-binding</keyword>
<gene>
    <name evidence="6" type="ORF">SAMN05421789_10275</name>
</gene>
<dbReference type="GO" id="GO:0046872">
    <property type="term" value="F:metal ion binding"/>
    <property type="evidence" value="ECO:0007669"/>
    <property type="project" value="UniProtKB-KW"/>
</dbReference>
<dbReference type="Proteomes" id="UP000185839">
    <property type="component" value="Unassembled WGS sequence"/>
</dbReference>
<dbReference type="Pfam" id="PF01812">
    <property type="entry name" value="5-FTHF_cyc-lig"/>
    <property type="match status" value="1"/>
</dbReference>
<proteinExistence type="inferred from homology"/>
<sequence length="186" mass="21873">MKKSDLRIKYTKQRETLSQDEVLFLSEKIFLNFLEKFKVEESQKVHCFLSMLDKKEIDTRFFIDYFFKNRIRVFVPKISKGKMISVEITPETAFIKSFYGILEPESNLDSGETEYDFVITPLLYCDENGNRVGYGKGFYDQFFENIDANCSKVGVGLFQPREKIDDVWEKDIPLNYLVTPVEVLSF</sequence>
<dbReference type="STRING" id="713588.SAMN05421789_10275"/>
<dbReference type="EMBL" id="FTOI01000002">
    <property type="protein sequence ID" value="SIS48822.1"/>
    <property type="molecule type" value="Genomic_DNA"/>
</dbReference>
<keyword evidence="6" id="KW-0436">Ligase</keyword>
<evidence type="ECO:0000313" key="7">
    <source>
        <dbReference type="Proteomes" id="UP000185839"/>
    </source>
</evidence>
<feature type="binding site" evidence="4">
    <location>
        <position position="56"/>
    </location>
    <ligand>
        <name>substrate</name>
    </ligand>
</feature>
<feature type="binding site" evidence="4">
    <location>
        <position position="49"/>
    </location>
    <ligand>
        <name>substrate</name>
    </ligand>
</feature>
<dbReference type="EC" id="6.3.3.2" evidence="5"/>
<dbReference type="InterPro" id="IPR002698">
    <property type="entry name" value="FTHF_cligase"/>
</dbReference>
<dbReference type="InterPro" id="IPR037171">
    <property type="entry name" value="NagB/RpiA_transferase-like"/>
</dbReference>
<evidence type="ECO:0000313" key="6">
    <source>
        <dbReference type="EMBL" id="SIS48822.1"/>
    </source>
</evidence>
<dbReference type="GO" id="GO:0005524">
    <property type="term" value="F:ATP binding"/>
    <property type="evidence" value="ECO:0007669"/>
    <property type="project" value="UniProtKB-KW"/>
</dbReference>
<evidence type="ECO:0000256" key="1">
    <source>
        <dbReference type="ARBA" id="ARBA00010638"/>
    </source>
</evidence>
<comment type="cofactor">
    <cofactor evidence="5">
        <name>Mg(2+)</name>
        <dbReference type="ChEBI" id="CHEBI:18420"/>
    </cofactor>
</comment>
<dbReference type="PIRSF" id="PIRSF006806">
    <property type="entry name" value="FTHF_cligase"/>
    <property type="match status" value="1"/>
</dbReference>
<dbReference type="InterPro" id="IPR024185">
    <property type="entry name" value="FTHF_cligase-like_sf"/>
</dbReference>
<keyword evidence="7" id="KW-1185">Reference proteome</keyword>
<dbReference type="PANTHER" id="PTHR23407:SF1">
    <property type="entry name" value="5-FORMYLTETRAHYDROFOLATE CYCLO-LIGASE"/>
    <property type="match status" value="1"/>
</dbReference>
<protein>
    <recommendedName>
        <fullName evidence="5">5-formyltetrahydrofolate cyclo-ligase</fullName>
        <ecNumber evidence="5">6.3.3.2</ecNumber>
    </recommendedName>
</protein>
<dbReference type="NCBIfam" id="TIGR02727">
    <property type="entry name" value="MTHFS_bact"/>
    <property type="match status" value="1"/>
</dbReference>
<evidence type="ECO:0000256" key="3">
    <source>
        <dbReference type="ARBA" id="ARBA00022840"/>
    </source>
</evidence>
<dbReference type="PANTHER" id="PTHR23407">
    <property type="entry name" value="ATPASE INHIBITOR/5-FORMYLTETRAHYDROFOLATE CYCLO-LIGASE"/>
    <property type="match status" value="1"/>
</dbReference>
<reference evidence="7" key="1">
    <citation type="submission" date="2017-01" db="EMBL/GenBank/DDBJ databases">
        <authorList>
            <person name="Varghese N."/>
            <person name="Submissions S."/>
        </authorList>
    </citation>
    <scope>NUCLEOTIDE SEQUENCE [LARGE SCALE GENOMIC DNA]</scope>
    <source>
        <strain evidence="7">DSM 23145</strain>
    </source>
</reference>
<dbReference type="SUPFAM" id="SSF100950">
    <property type="entry name" value="NagB/RpiA/CoA transferase-like"/>
    <property type="match status" value="1"/>
</dbReference>
<dbReference type="Gene3D" id="3.40.50.10420">
    <property type="entry name" value="NagB/RpiA/CoA transferase-like"/>
    <property type="match status" value="1"/>
</dbReference>
<dbReference type="GO" id="GO:0030272">
    <property type="term" value="F:5-formyltetrahydrofolate cyclo-ligase activity"/>
    <property type="evidence" value="ECO:0007669"/>
    <property type="project" value="UniProtKB-EC"/>
</dbReference>
<keyword evidence="2 4" id="KW-0547">Nucleotide-binding</keyword>
<dbReference type="GO" id="GO:0009396">
    <property type="term" value="P:folic acid-containing compound biosynthetic process"/>
    <property type="evidence" value="ECO:0007669"/>
    <property type="project" value="TreeGrafter"/>
</dbReference>
<comment type="catalytic activity">
    <reaction evidence="5">
        <text>(6S)-5-formyl-5,6,7,8-tetrahydrofolate + ATP = (6R)-5,10-methenyltetrahydrofolate + ADP + phosphate</text>
        <dbReference type="Rhea" id="RHEA:10488"/>
        <dbReference type="ChEBI" id="CHEBI:30616"/>
        <dbReference type="ChEBI" id="CHEBI:43474"/>
        <dbReference type="ChEBI" id="CHEBI:57455"/>
        <dbReference type="ChEBI" id="CHEBI:57457"/>
        <dbReference type="ChEBI" id="CHEBI:456216"/>
        <dbReference type="EC" id="6.3.3.2"/>
    </reaction>
</comment>
<evidence type="ECO:0000256" key="2">
    <source>
        <dbReference type="ARBA" id="ARBA00022741"/>
    </source>
</evidence>
<accession>A0A1N7JHG4</accession>
<dbReference type="GO" id="GO:0035999">
    <property type="term" value="P:tetrahydrofolate interconversion"/>
    <property type="evidence" value="ECO:0007669"/>
    <property type="project" value="TreeGrafter"/>
</dbReference>